<evidence type="ECO:0000313" key="4">
    <source>
        <dbReference type="EMBL" id="CAD7092843.1"/>
    </source>
</evidence>
<evidence type="ECO:0008006" key="6">
    <source>
        <dbReference type="Google" id="ProtNLM"/>
    </source>
</evidence>
<evidence type="ECO:0000313" key="5">
    <source>
        <dbReference type="Proteomes" id="UP000594454"/>
    </source>
</evidence>
<dbReference type="PROSITE" id="PS50103">
    <property type="entry name" value="ZF_C3H1"/>
    <property type="match status" value="1"/>
</dbReference>
<dbReference type="Gene3D" id="2.30.30.140">
    <property type="match status" value="1"/>
</dbReference>
<evidence type="ECO:0000259" key="3">
    <source>
        <dbReference type="PROSITE" id="PS50304"/>
    </source>
</evidence>
<organism evidence="4 5">
    <name type="scientific">Hermetia illucens</name>
    <name type="common">Black soldier fly</name>
    <dbReference type="NCBI Taxonomy" id="343691"/>
    <lineage>
        <taxon>Eukaryota</taxon>
        <taxon>Metazoa</taxon>
        <taxon>Ecdysozoa</taxon>
        <taxon>Arthropoda</taxon>
        <taxon>Hexapoda</taxon>
        <taxon>Insecta</taxon>
        <taxon>Pterygota</taxon>
        <taxon>Neoptera</taxon>
        <taxon>Endopterygota</taxon>
        <taxon>Diptera</taxon>
        <taxon>Brachycera</taxon>
        <taxon>Stratiomyomorpha</taxon>
        <taxon>Stratiomyidae</taxon>
        <taxon>Hermetiinae</taxon>
        <taxon>Hermetia</taxon>
    </lineage>
</organism>
<dbReference type="Proteomes" id="UP000594454">
    <property type="component" value="Chromosome 6"/>
</dbReference>
<evidence type="ECO:0000256" key="1">
    <source>
        <dbReference type="PROSITE-ProRule" id="PRU00723"/>
    </source>
</evidence>
<feature type="zinc finger region" description="C3H1-type" evidence="1">
    <location>
        <begin position="404"/>
        <end position="433"/>
    </location>
</feature>
<dbReference type="PANTHER" id="PTHR22948:SF72">
    <property type="entry name" value="TUDOR DOMAIN-CONTAINING PROTEIN"/>
    <property type="match status" value="1"/>
</dbReference>
<name>A0A7R8V4T6_HERIL</name>
<keyword evidence="1" id="KW-0479">Metal-binding</keyword>
<keyword evidence="5" id="KW-1185">Reference proteome</keyword>
<feature type="domain" description="Tudor" evidence="3">
    <location>
        <begin position="511"/>
        <end position="570"/>
    </location>
</feature>
<dbReference type="Gene3D" id="2.40.50.90">
    <property type="match status" value="1"/>
</dbReference>
<dbReference type="FunCoup" id="A0A7R8V4T6">
    <property type="interactions" value="57"/>
</dbReference>
<dbReference type="SUPFAM" id="SSF63748">
    <property type="entry name" value="Tudor/PWWP/MBT"/>
    <property type="match status" value="1"/>
</dbReference>
<dbReference type="AlphaFoldDB" id="A0A7R8V4T6"/>
<dbReference type="InterPro" id="IPR002999">
    <property type="entry name" value="Tudor"/>
</dbReference>
<proteinExistence type="predicted"/>
<dbReference type="InParanoid" id="A0A7R8V4T6"/>
<dbReference type="Pfam" id="PF00567">
    <property type="entry name" value="TUDOR"/>
    <property type="match status" value="2"/>
</dbReference>
<accession>A0A7R8V4T6</accession>
<gene>
    <name evidence="4" type="ORF">HERILL_LOCUS15172</name>
</gene>
<protein>
    <recommendedName>
        <fullName evidence="6">Tudor domain-containing protein 1</fullName>
    </recommendedName>
</protein>
<evidence type="ECO:0000259" key="2">
    <source>
        <dbReference type="PROSITE" id="PS50103"/>
    </source>
</evidence>
<feature type="domain" description="C3H1-type" evidence="2">
    <location>
        <begin position="404"/>
        <end position="433"/>
    </location>
</feature>
<dbReference type="GO" id="GO:0008270">
    <property type="term" value="F:zinc ion binding"/>
    <property type="evidence" value="ECO:0007669"/>
    <property type="project" value="UniProtKB-KW"/>
</dbReference>
<dbReference type="PANTHER" id="PTHR22948">
    <property type="entry name" value="TUDOR DOMAIN CONTAINING PROTEIN"/>
    <property type="match status" value="1"/>
</dbReference>
<dbReference type="InterPro" id="IPR035437">
    <property type="entry name" value="SNase_OB-fold_sf"/>
</dbReference>
<keyword evidence="1" id="KW-0863">Zinc-finger</keyword>
<dbReference type="GO" id="GO:0005737">
    <property type="term" value="C:cytoplasm"/>
    <property type="evidence" value="ECO:0007669"/>
    <property type="project" value="UniProtKB-ARBA"/>
</dbReference>
<dbReference type="PROSITE" id="PS50304">
    <property type="entry name" value="TUDOR"/>
    <property type="match status" value="1"/>
</dbReference>
<dbReference type="InterPro" id="IPR050621">
    <property type="entry name" value="Tudor_domain_containing"/>
</dbReference>
<sequence length="654" mass="76003">MAFASKRQNLDLFYNMFKTEYETSIRNVEMCKETADHIYDHVQRQWDSTRNIETCLVNYDKALTDLSHLADKLRKFNIQLELESLQKIKEPKEERFTFPEPQLLNSDVGYESEGVVTYIKDAKNKLFYITETGEKTHSHQIISMQTYFNDNPREFEELPKDGEVFGLHLEGYMFRAVKENGDSDKFSNFSAYLIDVGEIVTINECMPMYVLPEDYQKMPAQAVLCKLEQVNNSHDTNLSEYLGKSLYVKHKFRIVDRDRNMLFVNLYGDTNPFRNKMMGNKGSAVTNEKPVPQITNPFKRIGNQVLENEGNLIAKTANNGPIHGFDFNRNNEIEQVNFNSNDFDTSYMSKVLNEVFKNRNNINGRDYNNANGVNTTTEEQRRILYEEPLNTSNAMKAVMGYEPKDDRRICRFTNPGTNSCFKGAKCKLEHVEKMRDGWTRDEASTIIDIPSQFIYPKIGEHIKIIPTHVLNVENFFAQVVQNQASYEPTLKEMIYKMNSPDIVQSYKVLKSMPVLFSLVIAKYTDGYWYRAKVLNLMDDETVKVFYVDYGNSYVVGIDDIRVWDRRFEYLPFQAIRCKIVGIAEKRNRSLEAAEQLRKMILNIGIKALVVNNIEHLDLRLWGICNNDIAEELISMKLVDRKETSFIRSNQLLPA</sequence>
<dbReference type="InterPro" id="IPR000571">
    <property type="entry name" value="Znf_CCCH"/>
</dbReference>
<dbReference type="EMBL" id="LR899014">
    <property type="protein sequence ID" value="CAD7092843.1"/>
    <property type="molecule type" value="Genomic_DNA"/>
</dbReference>
<dbReference type="SMART" id="SM00333">
    <property type="entry name" value="TUDOR"/>
    <property type="match status" value="1"/>
</dbReference>
<reference evidence="4 5" key="1">
    <citation type="submission" date="2020-11" db="EMBL/GenBank/DDBJ databases">
        <authorList>
            <person name="Wallbank WR R."/>
            <person name="Pardo Diaz C."/>
            <person name="Kozak K."/>
            <person name="Martin S."/>
            <person name="Jiggins C."/>
            <person name="Moest M."/>
            <person name="Warren A I."/>
            <person name="Generalovic N T."/>
            <person name="Byers J.R.P. K."/>
            <person name="Montejo-Kovacevich G."/>
            <person name="Yen C E."/>
        </authorList>
    </citation>
    <scope>NUCLEOTIDE SEQUENCE [LARGE SCALE GENOMIC DNA]</scope>
</reference>
<keyword evidence="1" id="KW-0862">Zinc</keyword>
<dbReference type="OrthoDB" id="10052065at2759"/>